<keyword evidence="2" id="KW-0472">Membrane</keyword>
<organism evidence="3 4">
    <name type="scientific">Marasmius crinis-equi</name>
    <dbReference type="NCBI Taxonomy" id="585013"/>
    <lineage>
        <taxon>Eukaryota</taxon>
        <taxon>Fungi</taxon>
        <taxon>Dikarya</taxon>
        <taxon>Basidiomycota</taxon>
        <taxon>Agaricomycotina</taxon>
        <taxon>Agaricomycetes</taxon>
        <taxon>Agaricomycetidae</taxon>
        <taxon>Agaricales</taxon>
        <taxon>Marasmiineae</taxon>
        <taxon>Marasmiaceae</taxon>
        <taxon>Marasmius</taxon>
    </lineage>
</organism>
<name>A0ABR3EXZ8_9AGAR</name>
<reference evidence="3 4" key="1">
    <citation type="submission" date="2024-02" db="EMBL/GenBank/DDBJ databases">
        <title>A draft genome for the cacao thread blight pathogen Marasmius crinis-equi.</title>
        <authorList>
            <person name="Cohen S.P."/>
            <person name="Baruah I.K."/>
            <person name="Amoako-Attah I."/>
            <person name="Bukari Y."/>
            <person name="Meinhardt L.W."/>
            <person name="Bailey B.A."/>
        </authorList>
    </citation>
    <scope>NUCLEOTIDE SEQUENCE [LARGE SCALE GENOMIC DNA]</scope>
    <source>
        <strain evidence="3 4">GH-76</strain>
    </source>
</reference>
<dbReference type="Proteomes" id="UP001465976">
    <property type="component" value="Unassembled WGS sequence"/>
</dbReference>
<evidence type="ECO:0000256" key="1">
    <source>
        <dbReference type="SAM" id="MobiDB-lite"/>
    </source>
</evidence>
<feature type="transmembrane region" description="Helical" evidence="2">
    <location>
        <begin position="126"/>
        <end position="149"/>
    </location>
</feature>
<protein>
    <submittedName>
        <fullName evidence="3">Uncharacterized protein</fullName>
    </submittedName>
</protein>
<feature type="region of interest" description="Disordered" evidence="1">
    <location>
        <begin position="97"/>
        <end position="122"/>
    </location>
</feature>
<dbReference type="EMBL" id="JBAHYK010001490">
    <property type="protein sequence ID" value="KAL0567806.1"/>
    <property type="molecule type" value="Genomic_DNA"/>
</dbReference>
<evidence type="ECO:0000313" key="3">
    <source>
        <dbReference type="EMBL" id="KAL0567806.1"/>
    </source>
</evidence>
<keyword evidence="4" id="KW-1185">Reference proteome</keyword>
<keyword evidence="2" id="KW-0812">Transmembrane</keyword>
<keyword evidence="2" id="KW-1133">Transmembrane helix</keyword>
<feature type="non-terminal residue" evidence="3">
    <location>
        <position position="1"/>
    </location>
</feature>
<gene>
    <name evidence="3" type="ORF">V5O48_014187</name>
</gene>
<evidence type="ECO:0000256" key="2">
    <source>
        <dbReference type="SAM" id="Phobius"/>
    </source>
</evidence>
<evidence type="ECO:0000313" key="4">
    <source>
        <dbReference type="Proteomes" id="UP001465976"/>
    </source>
</evidence>
<proteinExistence type="predicted"/>
<sequence>NDFFFTVDNTLAQCGNFPFSQFDGAKLPLTTFVFIPGGSDSFVIPFSPPPQAQDFNWKANVTAQAEVAISMIDSQGRSGGTDILRYVVGSSDNSCLLKKDSSGSPTPPGPSGSPESQKEDSLSTGAIAGIAIGAALVAGLLAGSLWCLTRGLSKTGRSRRVDAINLNEVLKYPSEYHPRPFPPVFVGSGFEEAHEPLGLPPAYVDLRTAMAGSSPPVGARPKKLG</sequence>
<accession>A0ABR3EXZ8</accession>
<comment type="caution">
    <text evidence="3">The sequence shown here is derived from an EMBL/GenBank/DDBJ whole genome shotgun (WGS) entry which is preliminary data.</text>
</comment>